<sequence length="115" mass="13669">MIFNCFRLLKPSYNDIITKMAIAFLNRLKTQFYTCNRLQKRIFFIYNRALLKIFDTDFLSVRWKALNSNRTPQKFRVENAKFQPDTVEIPGGKCEIPAGHDRNSGWKMRNSSRTR</sequence>
<evidence type="ECO:0000313" key="3">
    <source>
        <dbReference type="Proteomes" id="UP000076925"/>
    </source>
</evidence>
<organism evidence="2 3">
    <name type="scientific">Scytonema hofmannii PCC 7110</name>
    <dbReference type="NCBI Taxonomy" id="128403"/>
    <lineage>
        <taxon>Bacteria</taxon>
        <taxon>Bacillati</taxon>
        <taxon>Cyanobacteriota</taxon>
        <taxon>Cyanophyceae</taxon>
        <taxon>Nostocales</taxon>
        <taxon>Scytonemataceae</taxon>
        <taxon>Scytonema</taxon>
    </lineage>
</organism>
<comment type="caution">
    <text evidence="2">The sequence shown here is derived from an EMBL/GenBank/DDBJ whole genome shotgun (WGS) entry which is preliminary data.</text>
</comment>
<dbReference type="Proteomes" id="UP000076925">
    <property type="component" value="Unassembled WGS sequence"/>
</dbReference>
<gene>
    <name evidence="2" type="ORF">WA1_50635</name>
</gene>
<protein>
    <submittedName>
        <fullName evidence="2">Uncharacterized protein</fullName>
    </submittedName>
</protein>
<evidence type="ECO:0000313" key="2">
    <source>
        <dbReference type="EMBL" id="KYC34674.1"/>
    </source>
</evidence>
<name>A0A139WQG9_9CYAN</name>
<dbReference type="EMBL" id="ANNX02000077">
    <property type="protein sequence ID" value="KYC34674.1"/>
    <property type="molecule type" value="Genomic_DNA"/>
</dbReference>
<dbReference type="AlphaFoldDB" id="A0A139WQG9"/>
<feature type="region of interest" description="Disordered" evidence="1">
    <location>
        <begin position="93"/>
        <end position="115"/>
    </location>
</feature>
<reference evidence="2 3" key="1">
    <citation type="journal article" date="2013" name="Genome Biol. Evol.">
        <title>Genomes of Stigonematalean cyanobacteria (subsection V) and the evolution of oxygenic photosynthesis from prokaryotes to plastids.</title>
        <authorList>
            <person name="Dagan T."/>
            <person name="Roettger M."/>
            <person name="Stucken K."/>
            <person name="Landan G."/>
            <person name="Koch R."/>
            <person name="Major P."/>
            <person name="Gould S.B."/>
            <person name="Goremykin V.V."/>
            <person name="Rippka R."/>
            <person name="Tandeau de Marsac N."/>
            <person name="Gugger M."/>
            <person name="Lockhart P.J."/>
            <person name="Allen J.F."/>
            <person name="Brune I."/>
            <person name="Maus I."/>
            <person name="Puhler A."/>
            <person name="Martin W.F."/>
        </authorList>
    </citation>
    <scope>NUCLEOTIDE SEQUENCE [LARGE SCALE GENOMIC DNA]</scope>
    <source>
        <strain evidence="2 3">PCC 7110</strain>
    </source>
</reference>
<keyword evidence="3" id="KW-1185">Reference proteome</keyword>
<proteinExistence type="predicted"/>
<accession>A0A139WQG9</accession>
<dbReference type="RefSeq" id="WP_017749974.1">
    <property type="nucleotide sequence ID" value="NZ_KQ976356.1"/>
</dbReference>
<evidence type="ECO:0000256" key="1">
    <source>
        <dbReference type="SAM" id="MobiDB-lite"/>
    </source>
</evidence>